<dbReference type="EMBL" id="CAFBOZ010000104">
    <property type="protein sequence ID" value="CAB5003922.1"/>
    <property type="molecule type" value="Genomic_DNA"/>
</dbReference>
<reference evidence="10" key="1">
    <citation type="submission" date="2020-05" db="EMBL/GenBank/DDBJ databases">
        <authorList>
            <person name="Chiriac C."/>
            <person name="Salcher M."/>
            <person name="Ghai R."/>
            <person name="Kavagutti S V."/>
        </authorList>
    </citation>
    <scope>NUCLEOTIDE SEQUENCE</scope>
</reference>
<evidence type="ECO:0000256" key="6">
    <source>
        <dbReference type="ARBA" id="ARBA00023136"/>
    </source>
</evidence>
<dbReference type="SMART" id="SM00382">
    <property type="entry name" value="AAA"/>
    <property type="match status" value="1"/>
</dbReference>
<dbReference type="AlphaFoldDB" id="A0A6J7PMQ3"/>
<keyword evidence="6 7" id="KW-0472">Membrane</keyword>
<evidence type="ECO:0000256" key="7">
    <source>
        <dbReference type="SAM" id="Phobius"/>
    </source>
</evidence>
<dbReference type="InterPro" id="IPR014223">
    <property type="entry name" value="ABC_CydC/D"/>
</dbReference>
<evidence type="ECO:0000313" key="10">
    <source>
        <dbReference type="EMBL" id="CAB5003922.1"/>
    </source>
</evidence>
<evidence type="ECO:0000256" key="3">
    <source>
        <dbReference type="ARBA" id="ARBA00022741"/>
    </source>
</evidence>
<dbReference type="InterPro" id="IPR027417">
    <property type="entry name" value="P-loop_NTPase"/>
</dbReference>
<dbReference type="Pfam" id="PF00005">
    <property type="entry name" value="ABC_tran"/>
    <property type="match status" value="1"/>
</dbReference>
<dbReference type="Gene3D" id="1.20.1560.10">
    <property type="entry name" value="ABC transporter type 1, transmembrane domain"/>
    <property type="match status" value="1"/>
</dbReference>
<feature type="domain" description="ABC transporter" evidence="8">
    <location>
        <begin position="343"/>
        <end position="577"/>
    </location>
</feature>
<feature type="transmembrane region" description="Helical" evidence="7">
    <location>
        <begin position="278"/>
        <end position="307"/>
    </location>
</feature>
<dbReference type="GO" id="GO:0034040">
    <property type="term" value="F:ATPase-coupled lipid transmembrane transporter activity"/>
    <property type="evidence" value="ECO:0007669"/>
    <property type="project" value="TreeGrafter"/>
</dbReference>
<dbReference type="SUPFAM" id="SSF52540">
    <property type="entry name" value="P-loop containing nucleoside triphosphate hydrolases"/>
    <property type="match status" value="1"/>
</dbReference>
<dbReference type="GO" id="GO:0034775">
    <property type="term" value="P:glutathione transmembrane transport"/>
    <property type="evidence" value="ECO:0007669"/>
    <property type="project" value="InterPro"/>
</dbReference>
<gene>
    <name evidence="10" type="ORF">UFOPK3992_00841</name>
</gene>
<comment type="subcellular location">
    <subcellularLocation>
        <location evidence="1">Membrane</location>
        <topology evidence="1">Multi-pass membrane protein</topology>
    </subcellularLocation>
</comment>
<sequence length="584" mass="60771">MSLTTVERRPLIRLARVGRPEWPRVAAAALLGALAIGCAVALLATSAWLISQASLQPPILTLEVAFVAVRAFGLGRGAFRYSERLVGHDAAFRSLSRLRVQVYERLARVGPAGVASFRRGDLLTRLVDDVDASQNLPLRVVIPSVSAVLVGLGSVVLAFVLLPAAGVILALALLVAGLVVPWLGAVAGREEEKRSAAARGELSNHIVDLLVGSGDLMAFGVADRAVDRARETDAELTRLSNRSSLIVGVASGLGVLCVGAAVVASLLVAIPAVLDGRLPGVCLAVIALLPLAAAESVVALPAAALSLAAVRASGVRVTEVLDAPSLLPDTTTPVPLPDGDRHVRLRDVSARWSPQAEWAVHSIDLDLPAGRRVAVIGASGAGKSTLAAVLLRFIDHEGSVTIDGVEVRDLEDDDLRHTVTAMGQDAHVFDTTVAENLRLARRGATDDALSAVLERVGLGAWLAGLPAGLNTPLGAHGTGLSGGEAQRLALARVLLSDCPVVVLDEPTEHLDPATADALTADLLALTEGRSTVFITHRLVGLEVVDEIVVLDHGVIVERGSHLELLALGGRYTRWMSLSSGSTDG</sequence>
<dbReference type="SUPFAM" id="SSF90123">
    <property type="entry name" value="ABC transporter transmembrane region"/>
    <property type="match status" value="1"/>
</dbReference>
<feature type="transmembrane region" description="Helical" evidence="7">
    <location>
        <begin position="140"/>
        <end position="161"/>
    </location>
</feature>
<name>A0A6J7PMQ3_9ZZZZ</name>
<dbReference type="PROSITE" id="PS00211">
    <property type="entry name" value="ABC_TRANSPORTER_1"/>
    <property type="match status" value="1"/>
</dbReference>
<dbReference type="NCBIfam" id="TIGR02868">
    <property type="entry name" value="CydC"/>
    <property type="match status" value="1"/>
</dbReference>
<proteinExistence type="predicted"/>
<feature type="transmembrane region" description="Helical" evidence="7">
    <location>
        <begin position="25"/>
        <end position="49"/>
    </location>
</feature>
<dbReference type="PANTHER" id="PTHR24221:SF654">
    <property type="entry name" value="ATP-BINDING CASSETTE SUB-FAMILY B MEMBER 6"/>
    <property type="match status" value="1"/>
</dbReference>
<dbReference type="PANTHER" id="PTHR24221">
    <property type="entry name" value="ATP-BINDING CASSETTE SUB-FAMILY B"/>
    <property type="match status" value="1"/>
</dbReference>
<feature type="transmembrane region" description="Helical" evidence="7">
    <location>
        <begin position="55"/>
        <end position="75"/>
    </location>
</feature>
<dbReference type="Pfam" id="PF00664">
    <property type="entry name" value="ABC_membrane"/>
    <property type="match status" value="1"/>
</dbReference>
<dbReference type="GO" id="GO:0140359">
    <property type="term" value="F:ABC-type transporter activity"/>
    <property type="evidence" value="ECO:0007669"/>
    <property type="project" value="InterPro"/>
</dbReference>
<dbReference type="GO" id="GO:0016020">
    <property type="term" value="C:membrane"/>
    <property type="evidence" value="ECO:0007669"/>
    <property type="project" value="UniProtKB-SubCell"/>
</dbReference>
<evidence type="ECO:0000256" key="4">
    <source>
        <dbReference type="ARBA" id="ARBA00022840"/>
    </source>
</evidence>
<accession>A0A6J7PMQ3</accession>
<dbReference type="InterPro" id="IPR003439">
    <property type="entry name" value="ABC_transporter-like_ATP-bd"/>
</dbReference>
<organism evidence="10">
    <name type="scientific">freshwater metagenome</name>
    <dbReference type="NCBI Taxonomy" id="449393"/>
    <lineage>
        <taxon>unclassified sequences</taxon>
        <taxon>metagenomes</taxon>
        <taxon>ecological metagenomes</taxon>
    </lineage>
</organism>
<evidence type="ECO:0000256" key="1">
    <source>
        <dbReference type="ARBA" id="ARBA00004141"/>
    </source>
</evidence>
<keyword evidence="4" id="KW-0067">ATP-binding</keyword>
<dbReference type="InterPro" id="IPR017871">
    <property type="entry name" value="ABC_transporter-like_CS"/>
</dbReference>
<evidence type="ECO:0000259" key="8">
    <source>
        <dbReference type="PROSITE" id="PS50893"/>
    </source>
</evidence>
<evidence type="ECO:0000256" key="2">
    <source>
        <dbReference type="ARBA" id="ARBA00022692"/>
    </source>
</evidence>
<keyword evidence="2 7" id="KW-0812">Transmembrane</keyword>
<feature type="transmembrane region" description="Helical" evidence="7">
    <location>
        <begin position="167"/>
        <end position="187"/>
    </location>
</feature>
<dbReference type="PROSITE" id="PS50893">
    <property type="entry name" value="ABC_TRANSPORTER_2"/>
    <property type="match status" value="1"/>
</dbReference>
<evidence type="ECO:0000259" key="9">
    <source>
        <dbReference type="PROSITE" id="PS50929"/>
    </source>
</evidence>
<dbReference type="InterPro" id="IPR003593">
    <property type="entry name" value="AAA+_ATPase"/>
</dbReference>
<dbReference type="InterPro" id="IPR039421">
    <property type="entry name" value="Type_1_exporter"/>
</dbReference>
<dbReference type="PROSITE" id="PS50929">
    <property type="entry name" value="ABC_TM1F"/>
    <property type="match status" value="1"/>
</dbReference>
<keyword evidence="5 7" id="KW-1133">Transmembrane helix</keyword>
<protein>
    <submittedName>
        <fullName evidence="10">Unannotated protein</fullName>
    </submittedName>
</protein>
<feature type="transmembrane region" description="Helical" evidence="7">
    <location>
        <begin position="245"/>
        <end position="272"/>
    </location>
</feature>
<feature type="domain" description="ABC transmembrane type-1" evidence="9">
    <location>
        <begin position="26"/>
        <end position="278"/>
    </location>
</feature>
<dbReference type="GO" id="GO:0045454">
    <property type="term" value="P:cell redox homeostasis"/>
    <property type="evidence" value="ECO:0007669"/>
    <property type="project" value="InterPro"/>
</dbReference>
<dbReference type="InterPro" id="IPR036640">
    <property type="entry name" value="ABC1_TM_sf"/>
</dbReference>
<dbReference type="GO" id="GO:0016887">
    <property type="term" value="F:ATP hydrolysis activity"/>
    <property type="evidence" value="ECO:0007669"/>
    <property type="project" value="InterPro"/>
</dbReference>
<dbReference type="Gene3D" id="3.40.50.300">
    <property type="entry name" value="P-loop containing nucleotide triphosphate hydrolases"/>
    <property type="match status" value="1"/>
</dbReference>
<dbReference type="GO" id="GO:0005524">
    <property type="term" value="F:ATP binding"/>
    <property type="evidence" value="ECO:0007669"/>
    <property type="project" value="UniProtKB-KW"/>
</dbReference>
<evidence type="ECO:0000256" key="5">
    <source>
        <dbReference type="ARBA" id="ARBA00022989"/>
    </source>
</evidence>
<dbReference type="InterPro" id="IPR011527">
    <property type="entry name" value="ABC1_TM_dom"/>
</dbReference>
<keyword evidence="3" id="KW-0547">Nucleotide-binding</keyword>